<evidence type="ECO:0000313" key="3">
    <source>
        <dbReference type="Proteomes" id="UP000019140"/>
    </source>
</evidence>
<comment type="caution">
    <text evidence="2">The sequence shown here is derived from an EMBL/GenBank/DDBJ whole genome shotgun (WGS) entry which is preliminary data.</text>
</comment>
<dbReference type="AlphaFoldDB" id="W4MCJ9"/>
<feature type="domain" description="Thiamine pyrophosphate enzyme TPP-binding" evidence="1">
    <location>
        <begin position="8"/>
        <end position="56"/>
    </location>
</feature>
<dbReference type="Gene3D" id="3.40.50.970">
    <property type="match status" value="1"/>
</dbReference>
<gene>
    <name evidence="2" type="ORF">ETSY2_08470</name>
</gene>
<dbReference type="Proteomes" id="UP000019140">
    <property type="component" value="Unassembled WGS sequence"/>
</dbReference>
<dbReference type="InterPro" id="IPR029061">
    <property type="entry name" value="THDP-binding"/>
</dbReference>
<dbReference type="GO" id="GO:0003824">
    <property type="term" value="F:catalytic activity"/>
    <property type="evidence" value="ECO:0007669"/>
    <property type="project" value="InterPro"/>
</dbReference>
<reference evidence="2 3" key="1">
    <citation type="journal article" date="2014" name="Nature">
        <title>An environmental bacterial taxon with a large and distinct metabolic repertoire.</title>
        <authorList>
            <person name="Wilson M.C."/>
            <person name="Mori T."/>
            <person name="Ruckert C."/>
            <person name="Uria A.R."/>
            <person name="Helf M.J."/>
            <person name="Takada K."/>
            <person name="Gernert C."/>
            <person name="Steffens U.A."/>
            <person name="Heycke N."/>
            <person name="Schmitt S."/>
            <person name="Rinke C."/>
            <person name="Helfrich E.J."/>
            <person name="Brachmann A.O."/>
            <person name="Gurgui C."/>
            <person name="Wakimoto T."/>
            <person name="Kracht M."/>
            <person name="Crusemann M."/>
            <person name="Hentschel U."/>
            <person name="Abe I."/>
            <person name="Matsunaga S."/>
            <person name="Kalinowski J."/>
            <person name="Takeyama H."/>
            <person name="Piel J."/>
        </authorList>
    </citation>
    <scope>NUCLEOTIDE SEQUENCE [LARGE SCALE GENOMIC DNA]</scope>
    <source>
        <strain evidence="3">TSY2</strain>
    </source>
</reference>
<dbReference type="SUPFAM" id="SSF52518">
    <property type="entry name" value="Thiamin diphosphate-binding fold (THDP-binding)"/>
    <property type="match status" value="1"/>
</dbReference>
<keyword evidence="3" id="KW-1185">Reference proteome</keyword>
<name>W4MCJ9_9BACT</name>
<protein>
    <recommendedName>
        <fullName evidence="1">Thiamine pyrophosphate enzyme TPP-binding domain-containing protein</fullName>
    </recommendedName>
</protein>
<sequence length="72" mass="8153">MHERARKYIGVDWVNPRFDKVAEVYDARGFYVDRPQDIADALREALALDEPSVMEIPVAEHFPSAAPLPSRG</sequence>
<dbReference type="Pfam" id="PF02775">
    <property type="entry name" value="TPP_enzyme_C"/>
    <property type="match status" value="1"/>
</dbReference>
<dbReference type="GO" id="GO:0044281">
    <property type="term" value="P:small molecule metabolic process"/>
    <property type="evidence" value="ECO:0007669"/>
    <property type="project" value="UniProtKB-ARBA"/>
</dbReference>
<organism evidence="2 3">
    <name type="scientific">Candidatus Entotheonella gemina</name>
    <dbReference type="NCBI Taxonomy" id="1429439"/>
    <lineage>
        <taxon>Bacteria</taxon>
        <taxon>Pseudomonadati</taxon>
        <taxon>Nitrospinota/Tectimicrobiota group</taxon>
        <taxon>Candidatus Tectimicrobiota</taxon>
        <taxon>Candidatus Entotheonellia</taxon>
        <taxon>Candidatus Entotheonellales</taxon>
        <taxon>Candidatus Entotheonellaceae</taxon>
        <taxon>Candidatus Entotheonella</taxon>
    </lineage>
</organism>
<dbReference type="InterPro" id="IPR011766">
    <property type="entry name" value="TPP_enzyme_TPP-bd"/>
</dbReference>
<dbReference type="GO" id="GO:0030976">
    <property type="term" value="F:thiamine pyrophosphate binding"/>
    <property type="evidence" value="ECO:0007669"/>
    <property type="project" value="InterPro"/>
</dbReference>
<evidence type="ECO:0000313" key="2">
    <source>
        <dbReference type="EMBL" id="ETX07910.1"/>
    </source>
</evidence>
<evidence type="ECO:0000259" key="1">
    <source>
        <dbReference type="Pfam" id="PF02775"/>
    </source>
</evidence>
<proteinExistence type="predicted"/>
<accession>W4MCJ9</accession>
<dbReference type="EMBL" id="AZHX01000343">
    <property type="protein sequence ID" value="ETX07910.1"/>
    <property type="molecule type" value="Genomic_DNA"/>
</dbReference>
<dbReference type="HOGENOM" id="CLU_2714868_0_0_7"/>